<comment type="caution">
    <text evidence="1">The sequence shown here is derived from an EMBL/GenBank/DDBJ whole genome shotgun (WGS) entry which is preliminary data.</text>
</comment>
<dbReference type="EMBL" id="LXQA010337145">
    <property type="protein sequence ID" value="MCI44912.1"/>
    <property type="molecule type" value="Genomic_DNA"/>
</dbReference>
<sequence length="31" mass="3533">MAPLVYIHLSFAVLEAFPKAQEPRLPSFGFR</sequence>
<dbReference type="AlphaFoldDB" id="A0A392S8W9"/>
<organism evidence="1 2">
    <name type="scientific">Trifolium medium</name>
    <dbReference type="NCBI Taxonomy" id="97028"/>
    <lineage>
        <taxon>Eukaryota</taxon>
        <taxon>Viridiplantae</taxon>
        <taxon>Streptophyta</taxon>
        <taxon>Embryophyta</taxon>
        <taxon>Tracheophyta</taxon>
        <taxon>Spermatophyta</taxon>
        <taxon>Magnoliopsida</taxon>
        <taxon>eudicotyledons</taxon>
        <taxon>Gunneridae</taxon>
        <taxon>Pentapetalae</taxon>
        <taxon>rosids</taxon>
        <taxon>fabids</taxon>
        <taxon>Fabales</taxon>
        <taxon>Fabaceae</taxon>
        <taxon>Papilionoideae</taxon>
        <taxon>50 kb inversion clade</taxon>
        <taxon>NPAAA clade</taxon>
        <taxon>Hologalegina</taxon>
        <taxon>IRL clade</taxon>
        <taxon>Trifolieae</taxon>
        <taxon>Trifolium</taxon>
    </lineage>
</organism>
<evidence type="ECO:0000313" key="1">
    <source>
        <dbReference type="EMBL" id="MCI44912.1"/>
    </source>
</evidence>
<dbReference type="Proteomes" id="UP000265520">
    <property type="component" value="Unassembled WGS sequence"/>
</dbReference>
<proteinExistence type="predicted"/>
<name>A0A392S8W9_9FABA</name>
<keyword evidence="2" id="KW-1185">Reference proteome</keyword>
<protein>
    <submittedName>
        <fullName evidence="1">Uncharacterized protein</fullName>
    </submittedName>
</protein>
<evidence type="ECO:0000313" key="2">
    <source>
        <dbReference type="Proteomes" id="UP000265520"/>
    </source>
</evidence>
<feature type="non-terminal residue" evidence="1">
    <location>
        <position position="31"/>
    </location>
</feature>
<accession>A0A392S8W9</accession>
<reference evidence="1 2" key="1">
    <citation type="journal article" date="2018" name="Front. Plant Sci.">
        <title>Red Clover (Trifolium pratense) and Zigzag Clover (T. medium) - A Picture of Genomic Similarities and Differences.</title>
        <authorList>
            <person name="Dluhosova J."/>
            <person name="Istvanek J."/>
            <person name="Nedelnik J."/>
            <person name="Repkova J."/>
        </authorList>
    </citation>
    <scope>NUCLEOTIDE SEQUENCE [LARGE SCALE GENOMIC DNA]</scope>
    <source>
        <strain evidence="2">cv. 10/8</strain>
        <tissue evidence="1">Leaf</tissue>
    </source>
</reference>